<accession>G5QXX5</accession>
<protein>
    <submittedName>
        <fullName evidence="2">Uncharacterized protein</fullName>
    </submittedName>
</protein>
<keyword evidence="1" id="KW-1133">Transmembrane helix</keyword>
<sequence>MFANADSELILTPIIIAVLLAPGFSKSTTLAILHFFFSTTLAILHFFAFFFPQGEVSKRVWKWSFPYNGG</sequence>
<feature type="transmembrane region" description="Helical" evidence="1">
    <location>
        <begin position="35"/>
        <end position="52"/>
    </location>
</feature>
<dbReference type="Proteomes" id="UP000005065">
    <property type="component" value="Unassembled WGS sequence"/>
</dbReference>
<proteinExistence type="predicted"/>
<dbReference type="BioCyc" id="SENT913082:G120J-2585-MONOMER"/>
<organism evidence="2 3">
    <name type="scientific">Salmonella enterica subsp. enterica serovar Senftenberg str. A4-543</name>
    <dbReference type="NCBI Taxonomy" id="913082"/>
    <lineage>
        <taxon>Bacteria</taxon>
        <taxon>Pseudomonadati</taxon>
        <taxon>Pseudomonadota</taxon>
        <taxon>Gammaproteobacteria</taxon>
        <taxon>Enterobacterales</taxon>
        <taxon>Enterobacteriaceae</taxon>
        <taxon>Salmonella</taxon>
    </lineage>
</organism>
<reference evidence="2 3" key="1">
    <citation type="journal article" date="2011" name="BMC Genomics">
        <title>Genome sequencing reveals diversification of virulence factor content and possible host adaptation in distinct subpopulations of Salmonella enterica.</title>
        <authorList>
            <person name="den Bakker H.C."/>
            <person name="Moreno Switt A.I."/>
            <person name="Govoni G."/>
            <person name="Cummings C.A."/>
            <person name="Ranieri M.L."/>
            <person name="Degoricija L."/>
            <person name="Hoelzer K."/>
            <person name="Rodriguez-Rivera L.D."/>
            <person name="Brown S."/>
            <person name="Bolchacova E."/>
            <person name="Furtado M.R."/>
            <person name="Wiedmann M."/>
        </authorList>
    </citation>
    <scope>NUCLEOTIDE SEQUENCE [LARGE SCALE GENOMIC DNA]</scope>
    <source>
        <strain evidence="2 3">A4-543</strain>
    </source>
</reference>
<evidence type="ECO:0000256" key="1">
    <source>
        <dbReference type="SAM" id="Phobius"/>
    </source>
</evidence>
<keyword evidence="1" id="KW-0812">Transmembrane</keyword>
<keyword evidence="1" id="KW-0472">Membrane</keyword>
<evidence type="ECO:0000313" key="3">
    <source>
        <dbReference type="Proteomes" id="UP000005065"/>
    </source>
</evidence>
<dbReference type="AlphaFoldDB" id="G5QXX5"/>
<comment type="caution">
    <text evidence="2">The sequence shown here is derived from an EMBL/GenBank/DDBJ whole genome shotgun (WGS) entry which is preliminary data.</text>
</comment>
<dbReference type="PATRIC" id="fig|913082.3.peg.1282"/>
<dbReference type="EMBL" id="AFCU01000554">
    <property type="protein sequence ID" value="EHC90999.1"/>
    <property type="molecule type" value="Genomic_DNA"/>
</dbReference>
<gene>
    <name evidence="2" type="ORF">LTSESEN_1658</name>
</gene>
<evidence type="ECO:0000313" key="2">
    <source>
        <dbReference type="EMBL" id="EHC90999.1"/>
    </source>
</evidence>
<name>G5QXX5_SALSE</name>